<dbReference type="PROSITE" id="PS50943">
    <property type="entry name" value="HTH_CROC1"/>
    <property type="match status" value="1"/>
</dbReference>
<dbReference type="GO" id="GO:0003677">
    <property type="term" value="F:DNA binding"/>
    <property type="evidence" value="ECO:0007669"/>
    <property type="project" value="UniProtKB-KW"/>
</dbReference>
<dbReference type="InterPro" id="IPR000843">
    <property type="entry name" value="HTH_LacI"/>
</dbReference>
<evidence type="ECO:0000259" key="4">
    <source>
        <dbReference type="PROSITE" id="PS50932"/>
    </source>
</evidence>
<keyword evidence="1" id="KW-0805">Transcription regulation</keyword>
<dbReference type="Gene3D" id="1.10.260.40">
    <property type="entry name" value="lambda repressor-like DNA-binding domains"/>
    <property type="match status" value="1"/>
</dbReference>
<dbReference type="PANTHER" id="PTHR30146">
    <property type="entry name" value="LACI-RELATED TRANSCRIPTIONAL REPRESSOR"/>
    <property type="match status" value="1"/>
</dbReference>
<dbReference type="PROSITE" id="PS50932">
    <property type="entry name" value="HTH_LACI_2"/>
    <property type="match status" value="1"/>
</dbReference>
<feature type="domain" description="HTH cro/C1-type" evidence="5">
    <location>
        <begin position="5"/>
        <end position="49"/>
    </location>
</feature>
<gene>
    <name evidence="6" type="ORF">SPF06_11245</name>
</gene>
<sequence length="368" mass="38317">MAAVTLSEVAREAGVSPATASRVLNGSTRVPGAEIAEKVKAAAVSLGYIPNAQAQALARSSTGLLGLIVHDIADPYFSSIARGVQSAARELGKTLLLSCTEGTPDEERLAVEAFTSRRADAIVLAGSRSTNDSDIPGNASLLREADRYLANGGHLLLVGHPLISARRAEAGRPNAAPDSARAARPDPANALVLAIPNESLSRDLALALADRGFSRFAIVAGPEGLLTSDIRVKGFQHGLEDRGLPAAEVRRSAFNRDGGFEAGHALEEAVRSAAAEGSRLCLFAVNDRMAMGVVAAMRRRGLEAPADYAIAGFDDINTLEDFVPGLTTVRLPLEEIGRSAAVAALTGEDPPPAQGEVVLRESTAKAKH</sequence>
<dbReference type="PANTHER" id="PTHR30146:SF153">
    <property type="entry name" value="LACTOSE OPERON REPRESSOR"/>
    <property type="match status" value="1"/>
</dbReference>
<evidence type="ECO:0000256" key="2">
    <source>
        <dbReference type="ARBA" id="ARBA00023125"/>
    </source>
</evidence>
<dbReference type="SUPFAM" id="SSF47413">
    <property type="entry name" value="lambda repressor-like DNA-binding domains"/>
    <property type="match status" value="1"/>
</dbReference>
<dbReference type="SUPFAM" id="SSF53822">
    <property type="entry name" value="Periplasmic binding protein-like I"/>
    <property type="match status" value="1"/>
</dbReference>
<dbReference type="Gene3D" id="3.40.50.2300">
    <property type="match status" value="2"/>
</dbReference>
<feature type="domain" description="HTH lacI-type" evidence="4">
    <location>
        <begin position="4"/>
        <end position="59"/>
    </location>
</feature>
<dbReference type="CDD" id="cd06267">
    <property type="entry name" value="PBP1_LacI_sugar_binding-like"/>
    <property type="match status" value="1"/>
</dbReference>
<evidence type="ECO:0000259" key="5">
    <source>
        <dbReference type="PROSITE" id="PS50943"/>
    </source>
</evidence>
<dbReference type="InterPro" id="IPR001387">
    <property type="entry name" value="Cro/C1-type_HTH"/>
</dbReference>
<dbReference type="Pfam" id="PF13377">
    <property type="entry name" value="Peripla_BP_3"/>
    <property type="match status" value="1"/>
</dbReference>
<keyword evidence="7" id="KW-1185">Reference proteome</keyword>
<protein>
    <submittedName>
        <fullName evidence="6">LacI family DNA-binding transcriptional regulator</fullName>
    </submittedName>
</protein>
<proteinExistence type="predicted"/>
<name>A0ABU5T6J2_9MICC</name>
<keyword evidence="2 6" id="KW-0238">DNA-binding</keyword>
<evidence type="ECO:0000313" key="6">
    <source>
        <dbReference type="EMBL" id="MEA5455295.1"/>
    </source>
</evidence>
<dbReference type="RefSeq" id="WP_323279147.1">
    <property type="nucleotide sequence ID" value="NZ_JAYGGQ010000007.1"/>
</dbReference>
<comment type="caution">
    <text evidence="6">The sequence shown here is derived from an EMBL/GenBank/DDBJ whole genome shotgun (WGS) entry which is preliminary data.</text>
</comment>
<accession>A0ABU5T6J2</accession>
<dbReference type="Proteomes" id="UP001304769">
    <property type="component" value="Unassembled WGS sequence"/>
</dbReference>
<dbReference type="EMBL" id="JAYGGQ010000007">
    <property type="protein sequence ID" value="MEA5455295.1"/>
    <property type="molecule type" value="Genomic_DNA"/>
</dbReference>
<dbReference type="PRINTS" id="PR00036">
    <property type="entry name" value="HTHLACI"/>
</dbReference>
<evidence type="ECO:0000256" key="1">
    <source>
        <dbReference type="ARBA" id="ARBA00023015"/>
    </source>
</evidence>
<reference evidence="6 7" key="1">
    <citation type="submission" date="2023-12" db="EMBL/GenBank/DDBJ databases">
        <title>Sinomonas terricola sp. nov, isolated from litchi orchard soil in Guangdong, PR China.</title>
        <authorList>
            <person name="Jiaxin W."/>
            <person name="Yang Z."/>
            <person name="Honghui Z."/>
        </authorList>
    </citation>
    <scope>NUCLEOTIDE SEQUENCE [LARGE SCALE GENOMIC DNA]</scope>
    <source>
        <strain evidence="6 7">JGH33</strain>
    </source>
</reference>
<dbReference type="PROSITE" id="PS00356">
    <property type="entry name" value="HTH_LACI_1"/>
    <property type="match status" value="1"/>
</dbReference>
<evidence type="ECO:0000313" key="7">
    <source>
        <dbReference type="Proteomes" id="UP001304769"/>
    </source>
</evidence>
<organism evidence="6 7">
    <name type="scientific">Sinomonas terricola</name>
    <dbReference type="NCBI Taxonomy" id="3110330"/>
    <lineage>
        <taxon>Bacteria</taxon>
        <taxon>Bacillati</taxon>
        <taxon>Actinomycetota</taxon>
        <taxon>Actinomycetes</taxon>
        <taxon>Micrococcales</taxon>
        <taxon>Micrococcaceae</taxon>
        <taxon>Sinomonas</taxon>
    </lineage>
</organism>
<dbReference type="InterPro" id="IPR001761">
    <property type="entry name" value="Peripla_BP/Lac1_sug-bd_dom"/>
</dbReference>
<dbReference type="Pfam" id="PF00532">
    <property type="entry name" value="Peripla_BP_1"/>
    <property type="match status" value="1"/>
</dbReference>
<dbReference type="InterPro" id="IPR010982">
    <property type="entry name" value="Lambda_DNA-bd_dom_sf"/>
</dbReference>
<dbReference type="InterPro" id="IPR046335">
    <property type="entry name" value="LacI/GalR-like_sensor"/>
</dbReference>
<evidence type="ECO:0000256" key="3">
    <source>
        <dbReference type="ARBA" id="ARBA00023163"/>
    </source>
</evidence>
<dbReference type="SMART" id="SM00354">
    <property type="entry name" value="HTH_LACI"/>
    <property type="match status" value="1"/>
</dbReference>
<keyword evidence="3" id="KW-0804">Transcription</keyword>
<dbReference type="CDD" id="cd01392">
    <property type="entry name" value="HTH_LacI"/>
    <property type="match status" value="1"/>
</dbReference>
<dbReference type="InterPro" id="IPR028082">
    <property type="entry name" value="Peripla_BP_I"/>
</dbReference>
<dbReference type="Pfam" id="PF00356">
    <property type="entry name" value="LacI"/>
    <property type="match status" value="1"/>
</dbReference>